<feature type="region of interest" description="Disordered" evidence="1">
    <location>
        <begin position="367"/>
        <end position="406"/>
    </location>
</feature>
<gene>
    <name evidence="2" type="ORF">A3F54_02690</name>
</gene>
<dbReference type="EMBL" id="MHKD01000007">
    <property type="protein sequence ID" value="OGY85087.1"/>
    <property type="molecule type" value="Genomic_DNA"/>
</dbReference>
<name>A0A1G2BA60_9BACT</name>
<evidence type="ECO:0000256" key="1">
    <source>
        <dbReference type="SAM" id="MobiDB-lite"/>
    </source>
</evidence>
<evidence type="ECO:0000313" key="3">
    <source>
        <dbReference type="Proteomes" id="UP000176952"/>
    </source>
</evidence>
<organism evidence="2 3">
    <name type="scientific">Candidatus Kerfeldbacteria bacterium RIFCSPHIGHO2_12_FULL_48_17</name>
    <dbReference type="NCBI Taxonomy" id="1798542"/>
    <lineage>
        <taxon>Bacteria</taxon>
        <taxon>Candidatus Kerfeldiibacteriota</taxon>
    </lineage>
</organism>
<evidence type="ECO:0000313" key="2">
    <source>
        <dbReference type="EMBL" id="OGY85087.1"/>
    </source>
</evidence>
<dbReference type="AlphaFoldDB" id="A0A1G2BA60"/>
<sequence length="406" mass="45270">MPFYPGPVNPQFSPFSGLNLETYRPPGLEPAPLDLGQPLPPGFTPQNPLQAMAQSARAANLPKNYEFEEYEKQLEKLKTKQRLEEITLMSPAEFSALRQGVMDSPDFAEAKEDLDRQRQVALQMSKIPATPDLSPLAGLFGVSPEPYRGTPGGLGNVMASLETIRKGKRELLKSATDATRGMIKGKAIDETGKDSMAEFFYQLGTKTSRSGGANPLGLGSSRQVITDFMNSPAMQKYSERKLAMDNARSFIENIGTSASMEQVGYFIAKNLDPGGRLSDLDFLKASSDDRTLAMQAKKYYQMWMRNEPLPENKHYARITLEALRNSDERWVDDKARSWANISEKHYRTGGMTKKEIYEELRPGSSWAVPAREAQAEEKTKQESEKQKSSSALKHKLDSLQKDAGVR</sequence>
<proteinExistence type="predicted"/>
<reference evidence="2 3" key="1">
    <citation type="journal article" date="2016" name="Nat. Commun.">
        <title>Thousands of microbial genomes shed light on interconnected biogeochemical processes in an aquifer system.</title>
        <authorList>
            <person name="Anantharaman K."/>
            <person name="Brown C.T."/>
            <person name="Hug L.A."/>
            <person name="Sharon I."/>
            <person name="Castelle C.J."/>
            <person name="Probst A.J."/>
            <person name="Thomas B.C."/>
            <person name="Singh A."/>
            <person name="Wilkins M.J."/>
            <person name="Karaoz U."/>
            <person name="Brodie E.L."/>
            <person name="Williams K.H."/>
            <person name="Hubbard S.S."/>
            <person name="Banfield J.F."/>
        </authorList>
    </citation>
    <scope>NUCLEOTIDE SEQUENCE [LARGE SCALE GENOMIC DNA]</scope>
</reference>
<feature type="region of interest" description="Disordered" evidence="1">
    <location>
        <begin position="1"/>
        <end position="46"/>
    </location>
</feature>
<protein>
    <submittedName>
        <fullName evidence="2">Uncharacterized protein</fullName>
    </submittedName>
</protein>
<dbReference type="STRING" id="1798542.A3F54_02690"/>
<feature type="compositionally biased region" description="Basic and acidic residues" evidence="1">
    <location>
        <begin position="394"/>
        <end position="406"/>
    </location>
</feature>
<dbReference type="Proteomes" id="UP000176952">
    <property type="component" value="Unassembled WGS sequence"/>
</dbReference>
<accession>A0A1G2BA60</accession>
<feature type="compositionally biased region" description="Basic and acidic residues" evidence="1">
    <location>
        <begin position="373"/>
        <end position="387"/>
    </location>
</feature>
<comment type="caution">
    <text evidence="2">The sequence shown here is derived from an EMBL/GenBank/DDBJ whole genome shotgun (WGS) entry which is preliminary data.</text>
</comment>